<reference evidence="1 2" key="1">
    <citation type="journal article" date="2023" name="Science">
        <title>Complex scaffold remodeling in plant triterpene biosynthesis.</title>
        <authorList>
            <person name="De La Pena R."/>
            <person name="Hodgson H."/>
            <person name="Liu J.C."/>
            <person name="Stephenson M.J."/>
            <person name="Martin A.C."/>
            <person name="Owen C."/>
            <person name="Harkess A."/>
            <person name="Leebens-Mack J."/>
            <person name="Jimenez L.E."/>
            <person name="Osbourn A."/>
            <person name="Sattely E.S."/>
        </authorList>
    </citation>
    <scope>NUCLEOTIDE SEQUENCE [LARGE SCALE GENOMIC DNA]</scope>
    <source>
        <strain evidence="2">cv. JPN11</strain>
        <tissue evidence="1">Leaf</tissue>
    </source>
</reference>
<evidence type="ECO:0000313" key="1">
    <source>
        <dbReference type="EMBL" id="KAJ4707024.1"/>
    </source>
</evidence>
<name>A0ACC1X7A0_MELAZ</name>
<protein>
    <submittedName>
        <fullName evidence="1">S-adenosylmethionine-dependent methyltransferase</fullName>
    </submittedName>
</protein>
<organism evidence="1 2">
    <name type="scientific">Melia azedarach</name>
    <name type="common">Chinaberry tree</name>
    <dbReference type="NCBI Taxonomy" id="155640"/>
    <lineage>
        <taxon>Eukaryota</taxon>
        <taxon>Viridiplantae</taxon>
        <taxon>Streptophyta</taxon>
        <taxon>Embryophyta</taxon>
        <taxon>Tracheophyta</taxon>
        <taxon>Spermatophyta</taxon>
        <taxon>Magnoliopsida</taxon>
        <taxon>eudicotyledons</taxon>
        <taxon>Gunneridae</taxon>
        <taxon>Pentapetalae</taxon>
        <taxon>rosids</taxon>
        <taxon>malvids</taxon>
        <taxon>Sapindales</taxon>
        <taxon>Meliaceae</taxon>
        <taxon>Melia</taxon>
    </lineage>
</organism>
<comment type="caution">
    <text evidence="1">The sequence shown here is derived from an EMBL/GenBank/DDBJ whole genome shotgun (WGS) entry which is preliminary data.</text>
</comment>
<sequence length="361" mass="40430">MAIDEVESYPMIAGDGPSSYAKNSSYQKALVEAARELINKNIANKLDLCSLKFDTDSCAFRIADLGCSVGPNTFIAVQTIIEAVELKYHAEHQNTSALEFQVLFNDHTDNDFNTLFRTLPPRKYFAAGVPGSFHGCLFPKSTLHVVHSSTALQWLSRVPKELINEKASESKRRNIQYTGSAKEVVEAKSAQFRNDMESFLNARAEELVSGGLMLISFPAMPDGTPVIDTIIGSILNFIGSCLIEMARMGMINEEKAYNFVVPMYTPTPKEMESIIQRNGYFTIETMCEMKNPMSHRTYSAEFNISHIRAAMEGLVLKHFGDDSVDKIFNYFTAKLADNPSVFDTKLKNMDLFICLRRISTD</sequence>
<keyword evidence="2" id="KW-1185">Reference proteome</keyword>
<accession>A0ACC1X7A0</accession>
<proteinExistence type="predicted"/>
<dbReference type="EMBL" id="CM051404">
    <property type="protein sequence ID" value="KAJ4707024.1"/>
    <property type="molecule type" value="Genomic_DNA"/>
</dbReference>
<evidence type="ECO:0000313" key="2">
    <source>
        <dbReference type="Proteomes" id="UP001164539"/>
    </source>
</evidence>
<gene>
    <name evidence="1" type="ORF">OWV82_020600</name>
</gene>
<keyword evidence="1" id="KW-0489">Methyltransferase</keyword>
<dbReference type="Proteomes" id="UP001164539">
    <property type="component" value="Chromosome 11"/>
</dbReference>
<keyword evidence="1" id="KW-0808">Transferase</keyword>